<evidence type="ECO:0000313" key="2">
    <source>
        <dbReference type="Proteomes" id="UP000199400"/>
    </source>
</evidence>
<reference evidence="2" key="1">
    <citation type="submission" date="2016-10" db="EMBL/GenBank/DDBJ databases">
        <authorList>
            <person name="Varghese N."/>
            <person name="Submissions S."/>
        </authorList>
    </citation>
    <scope>NUCLEOTIDE SEQUENCE [LARGE SCALE GENOMIC DNA]</scope>
    <source>
        <strain evidence="2">ATCC 25963</strain>
    </source>
</reference>
<keyword evidence="2" id="KW-1185">Reference proteome</keyword>
<sequence length="56" mass="5919">MHSSVKQDFTVKGSSHAFICQRSLAQPDVCPNFPNQDCCDFTLVATVDVSAGGNGS</sequence>
<dbReference type="Proteomes" id="UP000199400">
    <property type="component" value="Unassembled WGS sequence"/>
</dbReference>
<dbReference type="AlphaFoldDB" id="A0A1I2GJU6"/>
<dbReference type="EMBL" id="FOMX01000033">
    <property type="protein sequence ID" value="SFF17518.1"/>
    <property type="molecule type" value="Genomic_DNA"/>
</dbReference>
<accession>A0A1I2GJU6</accession>
<gene>
    <name evidence="1" type="ORF">SAMN02745121_07336</name>
</gene>
<dbReference type="RefSeq" id="WP_170136187.1">
    <property type="nucleotide sequence ID" value="NZ_FOMX01000033.1"/>
</dbReference>
<protein>
    <submittedName>
        <fullName evidence="1">Uncharacterized protein</fullName>
    </submittedName>
</protein>
<evidence type="ECO:0000313" key="1">
    <source>
        <dbReference type="EMBL" id="SFF17518.1"/>
    </source>
</evidence>
<organism evidence="1 2">
    <name type="scientific">Nannocystis exedens</name>
    <dbReference type="NCBI Taxonomy" id="54"/>
    <lineage>
        <taxon>Bacteria</taxon>
        <taxon>Pseudomonadati</taxon>
        <taxon>Myxococcota</taxon>
        <taxon>Polyangia</taxon>
        <taxon>Nannocystales</taxon>
        <taxon>Nannocystaceae</taxon>
        <taxon>Nannocystis</taxon>
    </lineage>
</organism>
<proteinExistence type="predicted"/>
<name>A0A1I2GJU6_9BACT</name>